<gene>
    <name evidence="8" type="ORF">COLO4_10193</name>
</gene>
<name>A0A1R3K9Q1_9ROSI</name>
<dbReference type="Proteomes" id="UP000187203">
    <property type="component" value="Unassembled WGS sequence"/>
</dbReference>
<protein>
    <submittedName>
        <fullName evidence="8">Uncharacterized protein</fullName>
    </submittedName>
</protein>
<proteinExistence type="inferred from homology"/>
<evidence type="ECO:0000256" key="1">
    <source>
        <dbReference type="ARBA" id="ARBA00004613"/>
    </source>
</evidence>
<evidence type="ECO:0000256" key="3">
    <source>
        <dbReference type="ARBA" id="ARBA00022525"/>
    </source>
</evidence>
<feature type="chain" id="PRO_5012119379" evidence="7">
    <location>
        <begin position="28"/>
        <end position="107"/>
    </location>
</feature>
<dbReference type="GO" id="GO:0005576">
    <property type="term" value="C:extracellular region"/>
    <property type="evidence" value="ECO:0007669"/>
    <property type="project" value="UniProtKB-SubCell"/>
</dbReference>
<keyword evidence="9" id="KW-1185">Reference proteome</keyword>
<dbReference type="EMBL" id="AWUE01014410">
    <property type="protein sequence ID" value="OMP03812.1"/>
    <property type="molecule type" value="Genomic_DNA"/>
</dbReference>
<keyword evidence="5" id="KW-0221">Differentiation</keyword>
<evidence type="ECO:0000313" key="9">
    <source>
        <dbReference type="Proteomes" id="UP000187203"/>
    </source>
</evidence>
<reference evidence="9" key="1">
    <citation type="submission" date="2013-09" db="EMBL/GenBank/DDBJ databases">
        <title>Corchorus olitorius genome sequencing.</title>
        <authorList>
            <person name="Alam M."/>
            <person name="Haque M.S."/>
            <person name="Islam M.S."/>
            <person name="Emdad E.M."/>
            <person name="Islam M.M."/>
            <person name="Ahmed B."/>
            <person name="Halim A."/>
            <person name="Hossen Q.M.M."/>
            <person name="Hossain M.Z."/>
            <person name="Ahmed R."/>
            <person name="Khan M.M."/>
            <person name="Islam R."/>
            <person name="Rashid M.M."/>
            <person name="Khan S.A."/>
            <person name="Rahman M.S."/>
            <person name="Alam M."/>
            <person name="Yahiya A.S."/>
            <person name="Khan M.S."/>
            <person name="Azam M.S."/>
            <person name="Haque T."/>
            <person name="Lashkar M.Z.H."/>
            <person name="Akhand A.I."/>
            <person name="Morshed G."/>
            <person name="Roy S."/>
            <person name="Uddin K.S."/>
            <person name="Rabeya T."/>
            <person name="Hossain A.S."/>
            <person name="Chowdhury A."/>
            <person name="Snigdha A.R."/>
            <person name="Mortoza M.S."/>
            <person name="Matin S.A."/>
            <person name="Hoque S.M.E."/>
            <person name="Islam M.K."/>
            <person name="Roy D.K."/>
            <person name="Haider R."/>
            <person name="Moosa M.M."/>
            <person name="Elias S.M."/>
            <person name="Hasan A.M."/>
            <person name="Jahan S."/>
            <person name="Shafiuddin M."/>
            <person name="Mahmood N."/>
            <person name="Shommy N.S."/>
        </authorList>
    </citation>
    <scope>NUCLEOTIDE SEQUENCE [LARGE SCALE GENOMIC DNA]</scope>
    <source>
        <strain evidence="9">cv. O-4</strain>
    </source>
</reference>
<dbReference type="InterPro" id="IPR044962">
    <property type="entry name" value="CLV3/ESR"/>
</dbReference>
<evidence type="ECO:0000256" key="5">
    <source>
        <dbReference type="ARBA" id="ARBA00022782"/>
    </source>
</evidence>
<feature type="region of interest" description="Disordered" evidence="6">
    <location>
        <begin position="61"/>
        <end position="107"/>
    </location>
</feature>
<accession>A0A1R3K9Q1</accession>
<keyword evidence="4 7" id="KW-0732">Signal</keyword>
<dbReference type="GO" id="GO:0033612">
    <property type="term" value="F:receptor serine/threonine kinase binding"/>
    <property type="evidence" value="ECO:0007669"/>
    <property type="project" value="InterPro"/>
</dbReference>
<comment type="similarity">
    <text evidence="2">Belongs to the CLV3/ESR signal peptide family.</text>
</comment>
<dbReference type="OrthoDB" id="1862509at2759"/>
<organism evidence="8 9">
    <name type="scientific">Corchorus olitorius</name>
    <dbReference type="NCBI Taxonomy" id="93759"/>
    <lineage>
        <taxon>Eukaryota</taxon>
        <taxon>Viridiplantae</taxon>
        <taxon>Streptophyta</taxon>
        <taxon>Embryophyta</taxon>
        <taxon>Tracheophyta</taxon>
        <taxon>Spermatophyta</taxon>
        <taxon>Magnoliopsida</taxon>
        <taxon>eudicotyledons</taxon>
        <taxon>Gunneridae</taxon>
        <taxon>Pentapetalae</taxon>
        <taxon>rosids</taxon>
        <taxon>malvids</taxon>
        <taxon>Malvales</taxon>
        <taxon>Malvaceae</taxon>
        <taxon>Grewioideae</taxon>
        <taxon>Apeibeae</taxon>
        <taxon>Corchorus</taxon>
    </lineage>
</organism>
<feature type="compositionally biased region" description="Low complexity" evidence="6">
    <location>
        <begin position="61"/>
        <end position="73"/>
    </location>
</feature>
<feature type="signal peptide" evidence="7">
    <location>
        <begin position="1"/>
        <end position="27"/>
    </location>
</feature>
<evidence type="ECO:0000256" key="2">
    <source>
        <dbReference type="ARBA" id="ARBA00005416"/>
    </source>
</evidence>
<dbReference type="PANTHER" id="PTHR36349:SF2">
    <property type="entry name" value="PROTEIN CLAVATA 3"/>
    <property type="match status" value="1"/>
</dbReference>
<sequence>MMAAAKGINGALVLVLCLLVLQGSVSGCFPGHACLYATAAQSRKMLLQAELKENNEFMNMKSSSLDGSKSISGHGENSVKWEMRTVPSGPDPLHHNGGSSKKPRVDP</sequence>
<evidence type="ECO:0000256" key="4">
    <source>
        <dbReference type="ARBA" id="ARBA00022729"/>
    </source>
</evidence>
<evidence type="ECO:0000256" key="7">
    <source>
        <dbReference type="SAM" id="SignalP"/>
    </source>
</evidence>
<keyword evidence="3" id="KW-0964">Secreted</keyword>
<dbReference type="GO" id="GO:0030154">
    <property type="term" value="P:cell differentiation"/>
    <property type="evidence" value="ECO:0007669"/>
    <property type="project" value="UniProtKB-KW"/>
</dbReference>
<evidence type="ECO:0000313" key="8">
    <source>
        <dbReference type="EMBL" id="OMP03812.1"/>
    </source>
</evidence>
<dbReference type="PANTHER" id="PTHR36349">
    <property type="entry name" value="PROTEIN CLAVATA 3"/>
    <property type="match status" value="1"/>
</dbReference>
<comment type="subcellular location">
    <subcellularLocation>
        <location evidence="1">Secreted</location>
    </subcellularLocation>
</comment>
<evidence type="ECO:0000256" key="6">
    <source>
        <dbReference type="SAM" id="MobiDB-lite"/>
    </source>
</evidence>
<dbReference type="AlphaFoldDB" id="A0A1R3K9Q1"/>
<comment type="caution">
    <text evidence="8">The sequence shown here is derived from an EMBL/GenBank/DDBJ whole genome shotgun (WGS) entry which is preliminary data.</text>
</comment>
<dbReference type="PROSITE" id="PS51257">
    <property type="entry name" value="PROKAR_LIPOPROTEIN"/>
    <property type="match status" value="1"/>
</dbReference>